<dbReference type="EMBL" id="VFPP01000001">
    <property type="protein sequence ID" value="TQM79917.1"/>
    <property type="molecule type" value="Genomic_DNA"/>
</dbReference>
<dbReference type="Proteomes" id="UP000316628">
    <property type="component" value="Unassembled WGS sequence"/>
</dbReference>
<organism evidence="2 3">
    <name type="scientific">Saccharothrix saharensis</name>
    <dbReference type="NCBI Taxonomy" id="571190"/>
    <lineage>
        <taxon>Bacteria</taxon>
        <taxon>Bacillati</taxon>
        <taxon>Actinomycetota</taxon>
        <taxon>Actinomycetes</taxon>
        <taxon>Pseudonocardiales</taxon>
        <taxon>Pseudonocardiaceae</taxon>
        <taxon>Saccharothrix</taxon>
    </lineage>
</organism>
<dbReference type="AlphaFoldDB" id="A0A543JAQ4"/>
<sequence length="145" mass="15168">MIGIRRVVAVVALALALGAVVGTPGASAKAEAGWADDFFSVCVPDAAGCFGYTYGTVVWGNRTATISGTVANEYTSGYVTAYFEAYAGSTKVTSTTRTVSSGTRGYQFGLGDPDRVGGFDRTKITVCWHGTDSKVCSAPLNLWRD</sequence>
<name>A0A543JAQ4_9PSEU</name>
<keyword evidence="3" id="KW-1185">Reference proteome</keyword>
<evidence type="ECO:0000256" key="1">
    <source>
        <dbReference type="SAM" id="SignalP"/>
    </source>
</evidence>
<dbReference type="RefSeq" id="WP_141977552.1">
    <property type="nucleotide sequence ID" value="NZ_VFPP01000001.1"/>
</dbReference>
<keyword evidence="1" id="KW-0732">Signal</keyword>
<protein>
    <recommendedName>
        <fullName evidence="4">Peptidase inhibitor family I36</fullName>
    </recommendedName>
</protein>
<reference evidence="2 3" key="1">
    <citation type="submission" date="2019-06" db="EMBL/GenBank/DDBJ databases">
        <title>Sequencing the genomes of 1000 actinobacteria strains.</title>
        <authorList>
            <person name="Klenk H.-P."/>
        </authorList>
    </citation>
    <scope>NUCLEOTIDE SEQUENCE [LARGE SCALE GENOMIC DNA]</scope>
    <source>
        <strain evidence="2 3">DSM 45456</strain>
    </source>
</reference>
<feature type="chain" id="PRO_5021950918" description="Peptidase inhibitor family I36" evidence="1">
    <location>
        <begin position="29"/>
        <end position="145"/>
    </location>
</feature>
<gene>
    <name evidence="2" type="ORF">FHX81_2230</name>
</gene>
<evidence type="ECO:0008006" key="4">
    <source>
        <dbReference type="Google" id="ProtNLM"/>
    </source>
</evidence>
<evidence type="ECO:0000313" key="3">
    <source>
        <dbReference type="Proteomes" id="UP000316628"/>
    </source>
</evidence>
<dbReference type="OrthoDB" id="3634440at2"/>
<feature type="signal peptide" evidence="1">
    <location>
        <begin position="1"/>
        <end position="28"/>
    </location>
</feature>
<accession>A0A543JAQ4</accession>
<comment type="caution">
    <text evidence="2">The sequence shown here is derived from an EMBL/GenBank/DDBJ whole genome shotgun (WGS) entry which is preliminary data.</text>
</comment>
<proteinExistence type="predicted"/>
<evidence type="ECO:0000313" key="2">
    <source>
        <dbReference type="EMBL" id="TQM79917.1"/>
    </source>
</evidence>